<keyword evidence="8" id="KW-0407">Ion channel</keyword>
<evidence type="ECO:0000313" key="10">
    <source>
        <dbReference type="Proteomes" id="UP000236584"/>
    </source>
</evidence>
<dbReference type="GeneID" id="35590846"/>
<accession>A0A2I8VF93</accession>
<comment type="caution">
    <text evidence="8">Lacks conserved residue(s) required for the propagation of feature annotation.</text>
</comment>
<evidence type="ECO:0000256" key="7">
    <source>
        <dbReference type="ARBA" id="ARBA00035585"/>
    </source>
</evidence>
<dbReference type="OrthoDB" id="253428at2157"/>
<keyword evidence="8" id="KW-0406">Ion transport</keyword>
<dbReference type="EMBL" id="CP026309">
    <property type="protein sequence ID" value="AUV80602.1"/>
    <property type="molecule type" value="Genomic_DNA"/>
</dbReference>
<proteinExistence type="inferred from homology"/>
<reference evidence="9 10" key="1">
    <citation type="submission" date="2018-01" db="EMBL/GenBank/DDBJ databases">
        <title>Complete genome sequence of Salinigranum rubrum GX10T, an extremely halophilic archaeon isolated from a marine solar saltern.</title>
        <authorList>
            <person name="Han S."/>
        </authorList>
    </citation>
    <scope>NUCLEOTIDE SEQUENCE [LARGE SCALE GENOMIC DNA]</scope>
    <source>
        <strain evidence="9 10">GX10</strain>
    </source>
</reference>
<gene>
    <name evidence="8" type="primary">fluC</name>
    <name evidence="8" type="synonym">crcB</name>
    <name evidence="9" type="ORF">C2R22_02115</name>
</gene>
<comment type="similarity">
    <text evidence="6 8">Belongs to the fluoride channel Fluc/FEX (TC 1.A.43) family.</text>
</comment>
<evidence type="ECO:0000256" key="3">
    <source>
        <dbReference type="ARBA" id="ARBA00022692"/>
    </source>
</evidence>
<comment type="catalytic activity">
    <reaction evidence="7">
        <text>fluoride(in) = fluoride(out)</text>
        <dbReference type="Rhea" id="RHEA:76159"/>
        <dbReference type="ChEBI" id="CHEBI:17051"/>
    </reaction>
    <physiologicalReaction direction="left-to-right" evidence="7">
        <dbReference type="Rhea" id="RHEA:76160"/>
    </physiologicalReaction>
</comment>
<keyword evidence="5 8" id="KW-0472">Membrane</keyword>
<feature type="transmembrane region" description="Helical" evidence="8">
    <location>
        <begin position="7"/>
        <end position="28"/>
    </location>
</feature>
<evidence type="ECO:0000256" key="4">
    <source>
        <dbReference type="ARBA" id="ARBA00022989"/>
    </source>
</evidence>
<dbReference type="GO" id="GO:0062054">
    <property type="term" value="F:fluoride channel activity"/>
    <property type="evidence" value="ECO:0007669"/>
    <property type="project" value="UniProtKB-UniRule"/>
</dbReference>
<evidence type="ECO:0000256" key="2">
    <source>
        <dbReference type="ARBA" id="ARBA00022475"/>
    </source>
</evidence>
<dbReference type="GO" id="GO:0005886">
    <property type="term" value="C:plasma membrane"/>
    <property type="evidence" value="ECO:0007669"/>
    <property type="project" value="UniProtKB-SubCell"/>
</dbReference>
<keyword evidence="3 8" id="KW-0812">Transmembrane</keyword>
<dbReference type="PANTHER" id="PTHR28259:SF1">
    <property type="entry name" value="FLUORIDE EXPORT PROTEIN 1-RELATED"/>
    <property type="match status" value="1"/>
</dbReference>
<evidence type="ECO:0000256" key="1">
    <source>
        <dbReference type="ARBA" id="ARBA00004651"/>
    </source>
</evidence>
<keyword evidence="2 8" id="KW-1003">Cell membrane</keyword>
<dbReference type="Pfam" id="PF02537">
    <property type="entry name" value="CRCB"/>
    <property type="match status" value="1"/>
</dbReference>
<sequence length="111" mass="11449">MRRTDPLYVSVGGFVGAVLRWTVGVVVTGEPGTLLVNVLGSFALGVLVTVVTTHRVRVLVGTGLLSSFTTYSTFAVETAALAPSMGLVNVGANYALGIAAASLGIAWGRRR</sequence>
<dbReference type="InterPro" id="IPR003691">
    <property type="entry name" value="FluC"/>
</dbReference>
<keyword evidence="8" id="KW-0813">Transport</keyword>
<keyword evidence="4 8" id="KW-1133">Transmembrane helix</keyword>
<evidence type="ECO:0000256" key="6">
    <source>
        <dbReference type="ARBA" id="ARBA00035120"/>
    </source>
</evidence>
<feature type="transmembrane region" description="Helical" evidence="8">
    <location>
        <begin position="34"/>
        <end position="51"/>
    </location>
</feature>
<protein>
    <recommendedName>
        <fullName evidence="8">Fluoride-specific ion channel FluC</fullName>
    </recommendedName>
</protein>
<name>A0A2I8VF93_9EURY</name>
<comment type="subcellular location">
    <subcellularLocation>
        <location evidence="1 8">Cell membrane</location>
        <topology evidence="1 8">Multi-pass membrane protein</topology>
    </subcellularLocation>
</comment>
<keyword evidence="10" id="KW-1185">Reference proteome</keyword>
<dbReference type="Proteomes" id="UP000236584">
    <property type="component" value="Chromosome"/>
</dbReference>
<evidence type="ECO:0000256" key="8">
    <source>
        <dbReference type="HAMAP-Rule" id="MF_00454"/>
    </source>
</evidence>
<dbReference type="GO" id="GO:0140114">
    <property type="term" value="P:cellular detoxification of fluoride"/>
    <property type="evidence" value="ECO:0007669"/>
    <property type="project" value="UniProtKB-UniRule"/>
</dbReference>
<evidence type="ECO:0000256" key="5">
    <source>
        <dbReference type="ARBA" id="ARBA00023136"/>
    </source>
</evidence>
<dbReference type="KEGG" id="srub:C2R22_02115"/>
<feature type="transmembrane region" description="Helical" evidence="8">
    <location>
        <begin position="87"/>
        <end position="107"/>
    </location>
</feature>
<evidence type="ECO:0000313" key="9">
    <source>
        <dbReference type="EMBL" id="AUV80602.1"/>
    </source>
</evidence>
<dbReference type="PANTHER" id="PTHR28259">
    <property type="entry name" value="FLUORIDE EXPORT PROTEIN 1-RELATED"/>
    <property type="match status" value="1"/>
</dbReference>
<dbReference type="RefSeq" id="WP_103424129.1">
    <property type="nucleotide sequence ID" value="NZ_CP026309.1"/>
</dbReference>
<comment type="function">
    <text evidence="8">Fluoride-specific ion channel. Important for reducing fluoride concentration in the cell, thus reducing its toxicity.</text>
</comment>
<dbReference type="AlphaFoldDB" id="A0A2I8VF93"/>
<feature type="transmembrane region" description="Helical" evidence="8">
    <location>
        <begin position="58"/>
        <end position="81"/>
    </location>
</feature>
<dbReference type="HAMAP" id="MF_00454">
    <property type="entry name" value="FluC"/>
    <property type="match status" value="1"/>
</dbReference>
<organism evidence="9 10">
    <name type="scientific">Salinigranum rubrum</name>
    <dbReference type="NCBI Taxonomy" id="755307"/>
    <lineage>
        <taxon>Archaea</taxon>
        <taxon>Methanobacteriati</taxon>
        <taxon>Methanobacteriota</taxon>
        <taxon>Stenosarchaea group</taxon>
        <taxon>Halobacteria</taxon>
        <taxon>Halobacteriales</taxon>
        <taxon>Haloferacaceae</taxon>
        <taxon>Salinigranum</taxon>
    </lineage>
</organism>